<dbReference type="PANTHER" id="PTHR30614:SF0">
    <property type="entry name" value="L-CYSTINE TRANSPORT SYSTEM PERMEASE PROTEIN TCYL"/>
    <property type="match status" value="1"/>
</dbReference>
<feature type="domain" description="ABC transmembrane type-1" evidence="8">
    <location>
        <begin position="1"/>
        <end position="145"/>
    </location>
</feature>
<keyword evidence="10" id="KW-1185">Reference proteome</keyword>
<dbReference type="PATRIC" id="fig|1423808.3.peg.420"/>
<dbReference type="InterPro" id="IPR043429">
    <property type="entry name" value="ArtM/GltK/GlnP/TcyL/YhdX-like"/>
</dbReference>
<reference evidence="9 10" key="1">
    <citation type="journal article" date="2015" name="Genome Announc.">
        <title>Expanding the biotechnology potential of lactobacilli through comparative genomics of 213 strains and associated genera.</title>
        <authorList>
            <person name="Sun Z."/>
            <person name="Harris H.M."/>
            <person name="McCann A."/>
            <person name="Guo C."/>
            <person name="Argimon S."/>
            <person name="Zhang W."/>
            <person name="Yang X."/>
            <person name="Jeffery I.B."/>
            <person name="Cooney J.C."/>
            <person name="Kagawa T.F."/>
            <person name="Liu W."/>
            <person name="Song Y."/>
            <person name="Salvetti E."/>
            <person name="Wrobel A."/>
            <person name="Rasinkangas P."/>
            <person name="Parkhill J."/>
            <person name="Rea M.C."/>
            <person name="O'Sullivan O."/>
            <person name="Ritari J."/>
            <person name="Douillard F.P."/>
            <person name="Paul Ross R."/>
            <person name="Yang R."/>
            <person name="Briner A.E."/>
            <person name="Felis G.E."/>
            <person name="de Vos W.M."/>
            <person name="Barrangou R."/>
            <person name="Klaenhammer T.R."/>
            <person name="Caufield P.W."/>
            <person name="Cui Y."/>
            <person name="Zhang H."/>
            <person name="O'Toole P.W."/>
        </authorList>
    </citation>
    <scope>NUCLEOTIDE SEQUENCE [LARGE SCALE GENOMIC DNA]</scope>
    <source>
        <strain evidence="9 10">DSM 19904</strain>
    </source>
</reference>
<protein>
    <submittedName>
        <fullName evidence="9">ABC transporter permease</fullName>
    </submittedName>
</protein>
<dbReference type="Pfam" id="PF00528">
    <property type="entry name" value="BPD_transp_1"/>
    <property type="match status" value="1"/>
</dbReference>
<comment type="similarity">
    <text evidence="7">Belongs to the binding-protein-dependent transport system permease family.</text>
</comment>
<evidence type="ECO:0000313" key="10">
    <source>
        <dbReference type="Proteomes" id="UP000051581"/>
    </source>
</evidence>
<organism evidence="9 10">
    <name type="scientific">Lentilactobacillus sunkii DSM 19904</name>
    <dbReference type="NCBI Taxonomy" id="1423808"/>
    <lineage>
        <taxon>Bacteria</taxon>
        <taxon>Bacillati</taxon>
        <taxon>Bacillota</taxon>
        <taxon>Bacilli</taxon>
        <taxon>Lactobacillales</taxon>
        <taxon>Lactobacillaceae</taxon>
        <taxon>Lentilactobacillus</taxon>
    </lineage>
</organism>
<dbReference type="GO" id="GO:0005886">
    <property type="term" value="C:plasma membrane"/>
    <property type="evidence" value="ECO:0007669"/>
    <property type="project" value="UniProtKB-SubCell"/>
</dbReference>
<comment type="subcellular location">
    <subcellularLocation>
        <location evidence="7">Cell membrane</location>
        <topology evidence="7">Multi-pass membrane protein</topology>
    </subcellularLocation>
    <subcellularLocation>
        <location evidence="1">Membrane</location>
        <topology evidence="1">Multi-pass membrane protein</topology>
    </subcellularLocation>
</comment>
<evidence type="ECO:0000313" key="9">
    <source>
        <dbReference type="EMBL" id="KRK88273.1"/>
    </source>
</evidence>
<dbReference type="GO" id="GO:0055085">
    <property type="term" value="P:transmembrane transport"/>
    <property type="evidence" value="ECO:0007669"/>
    <property type="project" value="InterPro"/>
</dbReference>
<dbReference type="CDD" id="cd06261">
    <property type="entry name" value="TM_PBP2"/>
    <property type="match status" value="1"/>
</dbReference>
<feature type="transmembrane region" description="Helical" evidence="7">
    <location>
        <begin position="124"/>
        <end position="145"/>
    </location>
</feature>
<dbReference type="Gene3D" id="1.10.3720.10">
    <property type="entry name" value="MetI-like"/>
    <property type="match status" value="1"/>
</dbReference>
<keyword evidence="4" id="KW-0029">Amino-acid transport</keyword>
<dbReference type="InterPro" id="IPR035906">
    <property type="entry name" value="MetI-like_sf"/>
</dbReference>
<evidence type="ECO:0000256" key="6">
    <source>
        <dbReference type="ARBA" id="ARBA00023136"/>
    </source>
</evidence>
<dbReference type="EMBL" id="AZEA01000010">
    <property type="protein sequence ID" value="KRK88273.1"/>
    <property type="molecule type" value="Genomic_DNA"/>
</dbReference>
<sequence length="166" mass="18548">MVYYGLPVLVQQLFGLNINDINKMVFCVITFSIYYGAYLSEVLRPAYLSVRKEQHDAAYGLGYTKLQTNIHVVIPQMLSVALPSLGNEVINLVHQSSILFVLGTVDLMGKADMIVSTDFTSSPLLTYFCAGIIYWIFTIVIMIIVHQVEKRVDVYKGDTLQDGGIS</sequence>
<feature type="transmembrane region" description="Helical" evidence="7">
    <location>
        <begin position="21"/>
        <end position="39"/>
    </location>
</feature>
<keyword evidence="5 7" id="KW-1133">Transmembrane helix</keyword>
<evidence type="ECO:0000256" key="1">
    <source>
        <dbReference type="ARBA" id="ARBA00004141"/>
    </source>
</evidence>
<keyword evidence="6 7" id="KW-0472">Membrane</keyword>
<proteinExistence type="inferred from homology"/>
<dbReference type="Proteomes" id="UP000051581">
    <property type="component" value="Unassembled WGS sequence"/>
</dbReference>
<gene>
    <name evidence="9" type="ORF">FD17_GL000415</name>
</gene>
<dbReference type="InterPro" id="IPR000515">
    <property type="entry name" value="MetI-like"/>
</dbReference>
<keyword evidence="2 7" id="KW-0813">Transport</keyword>
<dbReference type="PANTHER" id="PTHR30614">
    <property type="entry name" value="MEMBRANE COMPONENT OF AMINO ACID ABC TRANSPORTER"/>
    <property type="match status" value="1"/>
</dbReference>
<dbReference type="PROSITE" id="PS50928">
    <property type="entry name" value="ABC_TM1"/>
    <property type="match status" value="1"/>
</dbReference>
<evidence type="ECO:0000256" key="5">
    <source>
        <dbReference type="ARBA" id="ARBA00022989"/>
    </source>
</evidence>
<dbReference type="AlphaFoldDB" id="A0A0R1L604"/>
<keyword evidence="3 7" id="KW-0812">Transmembrane</keyword>
<comment type="caution">
    <text evidence="9">The sequence shown here is derived from an EMBL/GenBank/DDBJ whole genome shotgun (WGS) entry which is preliminary data.</text>
</comment>
<dbReference type="GO" id="GO:0006865">
    <property type="term" value="P:amino acid transport"/>
    <property type="evidence" value="ECO:0007669"/>
    <property type="project" value="UniProtKB-KW"/>
</dbReference>
<evidence type="ECO:0000256" key="4">
    <source>
        <dbReference type="ARBA" id="ARBA00022970"/>
    </source>
</evidence>
<dbReference type="SUPFAM" id="SSF161098">
    <property type="entry name" value="MetI-like"/>
    <property type="match status" value="1"/>
</dbReference>
<evidence type="ECO:0000256" key="3">
    <source>
        <dbReference type="ARBA" id="ARBA00022692"/>
    </source>
</evidence>
<evidence type="ECO:0000259" key="8">
    <source>
        <dbReference type="PROSITE" id="PS50928"/>
    </source>
</evidence>
<evidence type="ECO:0000256" key="7">
    <source>
        <dbReference type="RuleBase" id="RU363032"/>
    </source>
</evidence>
<evidence type="ECO:0000256" key="2">
    <source>
        <dbReference type="ARBA" id="ARBA00022448"/>
    </source>
</evidence>
<accession>A0A0R1L604</accession>
<name>A0A0R1L604_9LACO</name>